<dbReference type="GeneID" id="107023226"/>
<proteinExistence type="inferred from homology"/>
<organism evidence="8 9">
    <name type="scientific">Solanum pennellii</name>
    <name type="common">Tomato</name>
    <name type="synonym">Lycopersicon pennellii</name>
    <dbReference type="NCBI Taxonomy" id="28526"/>
    <lineage>
        <taxon>Eukaryota</taxon>
        <taxon>Viridiplantae</taxon>
        <taxon>Streptophyta</taxon>
        <taxon>Embryophyta</taxon>
        <taxon>Tracheophyta</taxon>
        <taxon>Spermatophyta</taxon>
        <taxon>Magnoliopsida</taxon>
        <taxon>eudicotyledons</taxon>
        <taxon>Gunneridae</taxon>
        <taxon>Pentapetalae</taxon>
        <taxon>asterids</taxon>
        <taxon>lamiids</taxon>
        <taxon>Solanales</taxon>
        <taxon>Solanaceae</taxon>
        <taxon>Solanoideae</taxon>
        <taxon>Solaneae</taxon>
        <taxon>Solanum</taxon>
        <taxon>Solanum subgen. Lycopersicon</taxon>
    </lineage>
</organism>
<dbReference type="InterPro" id="IPR000891">
    <property type="entry name" value="PYR_CT"/>
</dbReference>
<dbReference type="EC" id="4.1.3.4" evidence="3"/>
<reference evidence="9" key="2">
    <citation type="submission" date="2025-08" db="UniProtKB">
        <authorList>
            <consortium name="RefSeq"/>
        </authorList>
    </citation>
    <scope>IDENTIFICATION</scope>
</reference>
<evidence type="ECO:0000256" key="3">
    <source>
        <dbReference type="ARBA" id="ARBA00012910"/>
    </source>
</evidence>
<comment type="pathway">
    <text evidence="1">Metabolic intermediate metabolism; (S)-3-hydroxy-3-methylglutaryl-CoA degradation; acetoacetate from (S)-3-hydroxy-3-methylglutaryl-CoA: step 1/1.</text>
</comment>
<accession>A0ABM1H274</accession>
<evidence type="ECO:0000256" key="1">
    <source>
        <dbReference type="ARBA" id="ARBA00005143"/>
    </source>
</evidence>
<sequence length="188" mass="20887">MRERTEEAIIDVIKSQQISSRSIGKVIVHSLVLLSIVDHYNRVAKDRRMLLRFCLELHLKVFEAAIAARAKEVAVFASTSESFTKSKINCTIKESLVRYQVVTSAAKKLEIPIRNRYVSCAIGCPVEGVISPSKVAYVAKELHDMVCFKISLGDVIGNATPGLLLAFLQNISLKSIKRELDMLALLTI</sequence>
<reference evidence="8" key="1">
    <citation type="journal article" date="2014" name="Nat. Genet.">
        <title>The genome of the stress-tolerant wild tomato species Solanum pennellii.</title>
        <authorList>
            <person name="Bolger A."/>
            <person name="Scossa F."/>
            <person name="Bolger M.E."/>
            <person name="Lanz C."/>
            <person name="Maumus F."/>
            <person name="Tohge T."/>
            <person name="Quesneville H."/>
            <person name="Alseekh S."/>
            <person name="Sorensen I."/>
            <person name="Lichtenstein G."/>
            <person name="Fich E.A."/>
            <person name="Conte M."/>
            <person name="Keller H."/>
            <person name="Schneeberger K."/>
            <person name="Schwacke R."/>
            <person name="Ofner I."/>
            <person name="Vrebalov J."/>
            <person name="Xu Y."/>
            <person name="Osorio S."/>
            <person name="Aflitos S.A."/>
            <person name="Schijlen E."/>
            <person name="Jimenez-Gomez J.M."/>
            <person name="Ryngajllo M."/>
            <person name="Kimura S."/>
            <person name="Kumar R."/>
            <person name="Koenig D."/>
            <person name="Headland L.R."/>
            <person name="Maloof J.N."/>
            <person name="Sinha N."/>
            <person name="van Ham R.C."/>
            <person name="Lankhorst R.K."/>
            <person name="Mao L."/>
            <person name="Vogel A."/>
            <person name="Arsova B."/>
            <person name="Panstruga R."/>
            <person name="Fei Z."/>
            <person name="Rose J.K."/>
            <person name="Zamir D."/>
            <person name="Carrari F."/>
            <person name="Giovannoni J.J."/>
            <person name="Weigel D."/>
            <person name="Usadel B."/>
            <person name="Fernie A.R."/>
        </authorList>
    </citation>
    <scope>NUCLEOTIDE SEQUENCE [LARGE SCALE GENOMIC DNA]</scope>
    <source>
        <strain evidence="8">cv. LA0716</strain>
    </source>
</reference>
<name>A0ABM1H274_SOLPN</name>
<keyword evidence="4" id="KW-0479">Metal-binding</keyword>
<comment type="similarity">
    <text evidence="2">Belongs to the HMG-CoA lyase family.</text>
</comment>
<evidence type="ECO:0000256" key="6">
    <source>
        <dbReference type="ARBA" id="ARBA00049877"/>
    </source>
</evidence>
<dbReference type="Gene3D" id="3.20.20.70">
    <property type="entry name" value="Aldolase class I"/>
    <property type="match status" value="1"/>
</dbReference>
<evidence type="ECO:0000256" key="2">
    <source>
        <dbReference type="ARBA" id="ARBA00009405"/>
    </source>
</evidence>
<keyword evidence="5" id="KW-0456">Lyase</keyword>
<feature type="domain" description="Pyruvate carboxyltransferase" evidence="7">
    <location>
        <begin position="53"/>
        <end position="169"/>
    </location>
</feature>
<dbReference type="SUPFAM" id="SSF51569">
    <property type="entry name" value="Aldolase"/>
    <property type="match status" value="1"/>
</dbReference>
<dbReference type="PANTHER" id="PTHR42738">
    <property type="entry name" value="HYDROXYMETHYLGLUTARYL-COA LYASE"/>
    <property type="match status" value="1"/>
</dbReference>
<dbReference type="PANTHER" id="PTHR42738:SF7">
    <property type="entry name" value="HYDROXYMETHYLGLUTARYL-COA LYASE"/>
    <property type="match status" value="1"/>
</dbReference>
<evidence type="ECO:0000313" key="9">
    <source>
        <dbReference type="RefSeq" id="XP_015079335.1"/>
    </source>
</evidence>
<protein>
    <recommendedName>
        <fullName evidence="3">hydroxymethylglutaryl-CoA lyase</fullName>
        <ecNumber evidence="3">4.1.3.4</ecNumber>
    </recommendedName>
</protein>
<dbReference type="InterPro" id="IPR043594">
    <property type="entry name" value="HMGL"/>
</dbReference>
<evidence type="ECO:0000256" key="4">
    <source>
        <dbReference type="ARBA" id="ARBA00022723"/>
    </source>
</evidence>
<dbReference type="Proteomes" id="UP000694930">
    <property type="component" value="Chromosome 6"/>
</dbReference>
<dbReference type="InterPro" id="IPR013785">
    <property type="entry name" value="Aldolase_TIM"/>
</dbReference>
<dbReference type="RefSeq" id="XP_015079335.1">
    <property type="nucleotide sequence ID" value="XM_015223849.2"/>
</dbReference>
<comment type="catalytic activity">
    <reaction evidence="6">
        <text>(3S)-3-hydroxy-3-methylglutaryl-CoA = acetoacetate + acetyl-CoA</text>
        <dbReference type="Rhea" id="RHEA:24404"/>
        <dbReference type="ChEBI" id="CHEBI:13705"/>
        <dbReference type="ChEBI" id="CHEBI:43074"/>
        <dbReference type="ChEBI" id="CHEBI:57288"/>
        <dbReference type="EC" id="4.1.3.4"/>
    </reaction>
</comment>
<evidence type="ECO:0000313" key="8">
    <source>
        <dbReference type="Proteomes" id="UP000694930"/>
    </source>
</evidence>
<keyword evidence="8" id="KW-1185">Reference proteome</keyword>
<evidence type="ECO:0000256" key="5">
    <source>
        <dbReference type="ARBA" id="ARBA00023239"/>
    </source>
</evidence>
<evidence type="ECO:0000259" key="7">
    <source>
        <dbReference type="Pfam" id="PF00682"/>
    </source>
</evidence>
<dbReference type="Pfam" id="PF00682">
    <property type="entry name" value="HMGL-like"/>
    <property type="match status" value="1"/>
</dbReference>
<gene>
    <name evidence="9" type="primary">LOC107023226</name>
</gene>